<proteinExistence type="predicted"/>
<evidence type="ECO:0000313" key="2">
    <source>
        <dbReference type="Proteomes" id="UP001610335"/>
    </source>
</evidence>
<comment type="caution">
    <text evidence="1">The sequence shown here is derived from an EMBL/GenBank/DDBJ whole genome shotgun (WGS) entry which is preliminary data.</text>
</comment>
<evidence type="ECO:0000313" key="1">
    <source>
        <dbReference type="EMBL" id="KAL2821746.1"/>
    </source>
</evidence>
<protein>
    <recommendedName>
        <fullName evidence="3">C2 domain-containing protein</fullName>
    </recommendedName>
</protein>
<keyword evidence="2" id="KW-1185">Reference proteome</keyword>
<reference evidence="1 2" key="1">
    <citation type="submission" date="2024-07" db="EMBL/GenBank/DDBJ databases">
        <title>Section-level genome sequencing and comparative genomics of Aspergillus sections Usti and Cavernicolus.</title>
        <authorList>
            <consortium name="Lawrence Berkeley National Laboratory"/>
            <person name="Nybo J.L."/>
            <person name="Vesth T.C."/>
            <person name="Theobald S."/>
            <person name="Frisvad J.C."/>
            <person name="Larsen T.O."/>
            <person name="Kjaerboelling I."/>
            <person name="Rothschild-Mancinelli K."/>
            <person name="Lyhne E.K."/>
            <person name="Kogle M.E."/>
            <person name="Barry K."/>
            <person name="Clum A."/>
            <person name="Na H."/>
            <person name="Ledsgaard L."/>
            <person name="Lin J."/>
            <person name="Lipzen A."/>
            <person name="Kuo A."/>
            <person name="Riley R."/>
            <person name="Mondo S."/>
            <person name="LaButti K."/>
            <person name="Haridas S."/>
            <person name="Pangalinan J."/>
            <person name="Salamov A.A."/>
            <person name="Simmons B.A."/>
            <person name="Magnuson J.K."/>
            <person name="Chen J."/>
            <person name="Drula E."/>
            <person name="Henrissat B."/>
            <person name="Wiebenga A."/>
            <person name="Lubbers R.J."/>
            <person name="Gomes A.C."/>
            <person name="Makela M.R."/>
            <person name="Stajich J."/>
            <person name="Grigoriev I.V."/>
            <person name="Mortensen U.H."/>
            <person name="De vries R.P."/>
            <person name="Baker S.E."/>
            <person name="Andersen M.R."/>
        </authorList>
    </citation>
    <scope>NUCLEOTIDE SEQUENCE [LARGE SCALE GENOMIC DNA]</scope>
    <source>
        <strain evidence="1 2">CBS 600.67</strain>
    </source>
</reference>
<dbReference type="Proteomes" id="UP001610335">
    <property type="component" value="Unassembled WGS sequence"/>
</dbReference>
<gene>
    <name evidence="1" type="ORF">BDW59DRAFT_164084</name>
</gene>
<accession>A0ABR4I1X8</accession>
<organism evidence="1 2">
    <name type="scientific">Aspergillus cavernicola</name>
    <dbReference type="NCBI Taxonomy" id="176166"/>
    <lineage>
        <taxon>Eukaryota</taxon>
        <taxon>Fungi</taxon>
        <taxon>Dikarya</taxon>
        <taxon>Ascomycota</taxon>
        <taxon>Pezizomycotina</taxon>
        <taxon>Eurotiomycetes</taxon>
        <taxon>Eurotiomycetidae</taxon>
        <taxon>Eurotiales</taxon>
        <taxon>Aspergillaceae</taxon>
        <taxon>Aspergillus</taxon>
        <taxon>Aspergillus subgen. Nidulantes</taxon>
    </lineage>
</organism>
<dbReference type="EMBL" id="JBFXLS010000062">
    <property type="protein sequence ID" value="KAL2821746.1"/>
    <property type="molecule type" value="Genomic_DNA"/>
</dbReference>
<name>A0ABR4I1X8_9EURO</name>
<evidence type="ECO:0008006" key="3">
    <source>
        <dbReference type="Google" id="ProtNLM"/>
    </source>
</evidence>
<sequence>MSSQTKHPAIPKVESVLRLAEVLPGSGGHLNDVGTSAVLPSQFFNKKSLIFQQQNLKKIITTMFTFPASAMPTGAYLTLRLISGCKVLEPALLTSVNPAWRETYVLMELAETWSDSDGSRGGQFVLDAATDQKLKAMKEITPGMGDLCQ</sequence>